<proteinExistence type="predicted"/>
<evidence type="ECO:0000256" key="2">
    <source>
        <dbReference type="SAM" id="MobiDB-lite"/>
    </source>
</evidence>
<dbReference type="Pfam" id="PF04434">
    <property type="entry name" value="SWIM"/>
    <property type="match status" value="1"/>
</dbReference>
<dbReference type="AlphaFoldDB" id="A0A6B0VDK8"/>
<evidence type="ECO:0000256" key="1">
    <source>
        <dbReference type="PROSITE-ProRule" id="PRU00325"/>
    </source>
</evidence>
<feature type="domain" description="SWIM-type" evidence="3">
    <location>
        <begin position="276"/>
        <end position="308"/>
    </location>
</feature>
<protein>
    <recommendedName>
        <fullName evidence="3">SWIM-type domain-containing protein</fullName>
    </recommendedName>
</protein>
<evidence type="ECO:0000259" key="3">
    <source>
        <dbReference type="PROSITE" id="PS50966"/>
    </source>
</evidence>
<keyword evidence="1" id="KW-0863">Zinc-finger</keyword>
<name>A0A6B0VDK8_IXORI</name>
<dbReference type="EMBL" id="GIFC01017733">
    <property type="protein sequence ID" value="MXU99816.1"/>
    <property type="molecule type" value="Transcribed_RNA"/>
</dbReference>
<keyword evidence="1" id="KW-0479">Metal-binding</keyword>
<dbReference type="GO" id="GO:0008270">
    <property type="term" value="F:zinc ion binding"/>
    <property type="evidence" value="ECO:0007669"/>
    <property type="project" value="UniProtKB-KW"/>
</dbReference>
<dbReference type="InterPro" id="IPR029309">
    <property type="entry name" value="CaRF"/>
</dbReference>
<accession>A0A6B0VDK8</accession>
<reference evidence="4" key="1">
    <citation type="submission" date="2019-12" db="EMBL/GenBank/DDBJ databases">
        <title>An insight into the sialome of adult female Ixodes ricinus ticks feeding for 6 days.</title>
        <authorList>
            <person name="Perner J."/>
            <person name="Ribeiro J.M.C."/>
        </authorList>
    </citation>
    <scope>NUCLEOTIDE SEQUENCE</scope>
    <source>
        <strain evidence="4">Semi-engorged</strain>
        <tissue evidence="4">Salivary glands</tissue>
    </source>
</reference>
<feature type="compositionally biased region" description="Basic residues" evidence="2">
    <location>
        <begin position="482"/>
        <end position="497"/>
    </location>
</feature>
<dbReference type="InterPro" id="IPR007527">
    <property type="entry name" value="Znf_SWIM"/>
</dbReference>
<dbReference type="PROSITE" id="PS50966">
    <property type="entry name" value="ZF_SWIM"/>
    <property type="match status" value="1"/>
</dbReference>
<dbReference type="PANTHER" id="PTHR47456">
    <property type="entry name" value="PHD-TYPE DOMAIN-CONTAINING PROTEIN"/>
    <property type="match status" value="1"/>
</dbReference>
<feature type="region of interest" description="Disordered" evidence="2">
    <location>
        <begin position="462"/>
        <end position="504"/>
    </location>
</feature>
<organism evidence="4">
    <name type="scientific">Ixodes ricinus</name>
    <name type="common">Common tick</name>
    <name type="synonym">Acarus ricinus</name>
    <dbReference type="NCBI Taxonomy" id="34613"/>
    <lineage>
        <taxon>Eukaryota</taxon>
        <taxon>Metazoa</taxon>
        <taxon>Ecdysozoa</taxon>
        <taxon>Arthropoda</taxon>
        <taxon>Chelicerata</taxon>
        <taxon>Arachnida</taxon>
        <taxon>Acari</taxon>
        <taxon>Parasitiformes</taxon>
        <taxon>Ixodida</taxon>
        <taxon>Ixodoidea</taxon>
        <taxon>Ixodidae</taxon>
        <taxon>Ixodinae</taxon>
        <taxon>Ixodes</taxon>
    </lineage>
</organism>
<dbReference type="GO" id="GO:0003700">
    <property type="term" value="F:DNA-binding transcription factor activity"/>
    <property type="evidence" value="ECO:0007669"/>
    <property type="project" value="InterPro"/>
</dbReference>
<sequence>MSADWSTQDESTEEALLRKHLKDLHHVQHQWIGYVHTDVELQNFERDLAKINVSFQTEKSSYKSNIDTESKLMYSTGKGALPVSLPVPFKVVSQVRKGCVYGRERHGVRKSSEDKGCHPTPDWAPELFKKKNFKLQCSKKKGCTASMYIKKIETYPEYKIDLQARSSRRSRHAAKKTALSNLSEALSKDPPAVQRETRLYVSISEREAHINHSFSQECRSYHSYVPEYLHNRPRKVIKHVMSRLATAADYSLESIQLTDESGVFYVRSMTCPTTFHRVAFAPPSCSCIDFLRHSLPCKHFCAIFLLVNDWGFTKLPESYRNGPLMSLDCNVLCTEADYDVQNVEISTGSLDCNVFCTEADYDVQNVEISTGSLDCNVFCTEADYDVQNVENSTGQPLGTSRQGEVSDLDQLRQCTMGSLRAQLFAELEKCRSMAYNCTNVEEMQKAIDSVKTAQSFLHTGTPSVSGIGVRGSPVKGCSGQKQRPKSSKALSVKRLRRCGQLEQS</sequence>
<evidence type="ECO:0000313" key="4">
    <source>
        <dbReference type="EMBL" id="MXU99816.1"/>
    </source>
</evidence>
<dbReference type="Pfam" id="PF15299">
    <property type="entry name" value="ALS2CR8"/>
    <property type="match status" value="1"/>
</dbReference>
<keyword evidence="1" id="KW-0862">Zinc</keyword>